<gene>
    <name evidence="1" type="primary">Nfu_g_1_012541</name>
</gene>
<evidence type="ECO:0000313" key="1">
    <source>
        <dbReference type="EMBL" id="SBQ90792.1"/>
    </source>
</evidence>
<reference evidence="1" key="1">
    <citation type="submission" date="2016-05" db="EMBL/GenBank/DDBJ databases">
        <authorList>
            <person name="Lavstsen T."/>
            <person name="Jespersen J.S."/>
        </authorList>
    </citation>
    <scope>NUCLEOTIDE SEQUENCE</scope>
    <source>
        <tissue evidence="1">Brain</tissue>
    </source>
</reference>
<reference evidence="1" key="2">
    <citation type="submission" date="2016-06" db="EMBL/GenBank/DDBJ databases">
        <title>The genome of a short-lived fish provides insights into sex chromosome evolution and the genetic control of aging.</title>
        <authorList>
            <person name="Reichwald K."/>
            <person name="Felder M."/>
            <person name="Petzold A."/>
            <person name="Koch P."/>
            <person name="Groth M."/>
            <person name="Platzer M."/>
        </authorList>
    </citation>
    <scope>NUCLEOTIDE SEQUENCE</scope>
    <source>
        <tissue evidence="1">Brain</tissue>
    </source>
</reference>
<dbReference type="EMBL" id="HAED01004762">
    <property type="protein sequence ID" value="SBQ90792.1"/>
    <property type="molecule type" value="Transcribed_RNA"/>
</dbReference>
<name>A0A1A8I2L6_NOTKU</name>
<feature type="non-terminal residue" evidence="1">
    <location>
        <position position="105"/>
    </location>
</feature>
<proteinExistence type="predicted"/>
<feature type="non-terminal residue" evidence="1">
    <location>
        <position position="1"/>
    </location>
</feature>
<dbReference type="AlphaFoldDB" id="A0A1A8I2L6"/>
<sequence>TKLLVNVILITEYATVLLSRLQEAHNKNPQLLSSSVTTMRAADPGPLAALCDRVEKHEAVGQHIRMSRFSKWVDFKFNVLTYVLFFFFLDNLQCRVKIPNVLLEL</sequence>
<protein>
    <submittedName>
        <fullName evidence="1">Uncharacterized protein</fullName>
    </submittedName>
</protein>
<accession>A0A1A8I2L6</accession>
<organism evidence="1">
    <name type="scientific">Nothobranchius kuhntae</name>
    <name type="common">Beira killifish</name>
    <dbReference type="NCBI Taxonomy" id="321403"/>
    <lineage>
        <taxon>Eukaryota</taxon>
        <taxon>Metazoa</taxon>
        <taxon>Chordata</taxon>
        <taxon>Craniata</taxon>
        <taxon>Vertebrata</taxon>
        <taxon>Euteleostomi</taxon>
        <taxon>Actinopterygii</taxon>
        <taxon>Neopterygii</taxon>
        <taxon>Teleostei</taxon>
        <taxon>Neoteleostei</taxon>
        <taxon>Acanthomorphata</taxon>
        <taxon>Ovalentaria</taxon>
        <taxon>Atherinomorphae</taxon>
        <taxon>Cyprinodontiformes</taxon>
        <taxon>Nothobranchiidae</taxon>
        <taxon>Nothobranchius</taxon>
    </lineage>
</organism>